<dbReference type="Pfam" id="PF10756">
    <property type="entry name" value="bPH_6"/>
    <property type="match status" value="1"/>
</dbReference>
<keyword evidence="4" id="KW-1185">Reference proteome</keyword>
<reference evidence="3" key="2">
    <citation type="submission" date="2020-09" db="EMBL/GenBank/DDBJ databases">
        <authorList>
            <person name="Sun Q."/>
            <person name="Ohkuma M."/>
        </authorList>
    </citation>
    <scope>NUCLEOTIDE SEQUENCE</scope>
    <source>
        <strain evidence="3">JCM 3313</strain>
    </source>
</reference>
<reference evidence="3" key="1">
    <citation type="journal article" date="2014" name="Int. J. Syst. Evol. Microbiol.">
        <title>Complete genome sequence of Corynebacterium casei LMG S-19264T (=DSM 44701T), isolated from a smear-ripened cheese.</title>
        <authorList>
            <consortium name="US DOE Joint Genome Institute (JGI-PGF)"/>
            <person name="Walter F."/>
            <person name="Albersmeier A."/>
            <person name="Kalinowski J."/>
            <person name="Ruckert C."/>
        </authorList>
    </citation>
    <scope>NUCLEOTIDE SEQUENCE</scope>
    <source>
        <strain evidence="3">JCM 3313</strain>
    </source>
</reference>
<comment type="caution">
    <text evidence="3">The sequence shown here is derived from an EMBL/GenBank/DDBJ whole genome shotgun (WGS) entry which is preliminary data.</text>
</comment>
<organism evidence="3 4">
    <name type="scientific">Saccharothrix coeruleofusca</name>
    <dbReference type="NCBI Taxonomy" id="33919"/>
    <lineage>
        <taxon>Bacteria</taxon>
        <taxon>Bacillati</taxon>
        <taxon>Actinomycetota</taxon>
        <taxon>Actinomycetes</taxon>
        <taxon>Pseudonocardiales</taxon>
        <taxon>Pseudonocardiaceae</taxon>
        <taxon>Saccharothrix</taxon>
    </lineage>
</organism>
<gene>
    <name evidence="3" type="ORF">GCM10010185_07110</name>
</gene>
<sequence>MTTTPTTRSWAPRPQVVALAWALAAVVLLVVLLSEEATTRLLMGSATALLLFLGVYGTYVRPRLLVDDSGLTVRTLFGARHLPWHEVKIRLAHTRRLGRESRTLELDWQRGEDEHLVVLTQLDLGADPRDVADVLHALRP</sequence>
<dbReference type="RefSeq" id="WP_189221530.1">
    <property type="nucleotide sequence ID" value="NZ_BMRG01000001.1"/>
</dbReference>
<evidence type="ECO:0000313" key="3">
    <source>
        <dbReference type="EMBL" id="GGP38226.1"/>
    </source>
</evidence>
<dbReference type="AlphaFoldDB" id="A0A918EB27"/>
<dbReference type="InterPro" id="IPR019692">
    <property type="entry name" value="CFP-6_PH"/>
</dbReference>
<proteinExistence type="predicted"/>
<protein>
    <recommendedName>
        <fullName evidence="2">Low molecular weight protein antigen 6 PH domain-containing protein</fullName>
    </recommendedName>
</protein>
<name>A0A918EB27_9PSEU</name>
<dbReference type="EMBL" id="BMRG01000001">
    <property type="protein sequence ID" value="GGP38226.1"/>
    <property type="molecule type" value="Genomic_DNA"/>
</dbReference>
<evidence type="ECO:0000259" key="2">
    <source>
        <dbReference type="Pfam" id="PF10756"/>
    </source>
</evidence>
<keyword evidence="1" id="KW-0812">Transmembrane</keyword>
<feature type="transmembrane region" description="Helical" evidence="1">
    <location>
        <begin position="41"/>
        <end position="59"/>
    </location>
</feature>
<accession>A0A918EB27</accession>
<dbReference type="Proteomes" id="UP000639606">
    <property type="component" value="Unassembled WGS sequence"/>
</dbReference>
<keyword evidence="1" id="KW-1133">Transmembrane helix</keyword>
<keyword evidence="1" id="KW-0472">Membrane</keyword>
<feature type="transmembrane region" description="Helical" evidence="1">
    <location>
        <begin position="16"/>
        <end position="34"/>
    </location>
</feature>
<feature type="domain" description="Low molecular weight protein antigen 6 PH" evidence="2">
    <location>
        <begin position="61"/>
        <end position="139"/>
    </location>
</feature>
<evidence type="ECO:0000313" key="4">
    <source>
        <dbReference type="Proteomes" id="UP000639606"/>
    </source>
</evidence>
<evidence type="ECO:0000256" key="1">
    <source>
        <dbReference type="SAM" id="Phobius"/>
    </source>
</evidence>